<organism evidence="7 8">
    <name type="scientific">Aminivibrio pyruvatiphilus</name>
    <dbReference type="NCBI Taxonomy" id="1005740"/>
    <lineage>
        <taxon>Bacteria</taxon>
        <taxon>Thermotogati</taxon>
        <taxon>Synergistota</taxon>
        <taxon>Synergistia</taxon>
        <taxon>Synergistales</taxon>
        <taxon>Aminobacteriaceae</taxon>
        <taxon>Aminivibrio</taxon>
    </lineage>
</organism>
<evidence type="ECO:0000313" key="8">
    <source>
        <dbReference type="Proteomes" id="UP000295066"/>
    </source>
</evidence>
<evidence type="ECO:0000256" key="4">
    <source>
        <dbReference type="ARBA" id="ARBA00022801"/>
    </source>
</evidence>
<dbReference type="InterPro" id="IPR050378">
    <property type="entry name" value="Metallo-dep_Hydrolases_sf"/>
</dbReference>
<dbReference type="InterPro" id="IPR011059">
    <property type="entry name" value="Metal-dep_hydrolase_composite"/>
</dbReference>
<evidence type="ECO:0000256" key="1">
    <source>
        <dbReference type="ARBA" id="ARBA00001947"/>
    </source>
</evidence>
<evidence type="ECO:0000313" key="7">
    <source>
        <dbReference type="EMBL" id="TDY59438.1"/>
    </source>
</evidence>
<accession>A0A4R8M3Z1</accession>
<dbReference type="InterPro" id="IPR032466">
    <property type="entry name" value="Metal_Hydrolase"/>
</dbReference>
<sequence length="449" mass="47950">MYDLVIRGGTVVTPETVLTTDIGIFGEKIAALGDGLEGKAEVDASGKLVLPGAIDPHVHFSLPVGGTVSSDDFYSGSVAAACGGVTTVIDFTVGAPERTMADDLRNRLEDARPSVVDYSFHGEVVGWRPGRTAEISDAMARGIKSFKFFTAYGASGRRTDTGPLYHAFRAIAEGDGVAVVHAEDDSMIEASAALLSKEEWGRMGTVAEVRSDLCEASAVNTVGWIAAKAGVRCHIVHLSSALGLGEVEEARKKGALMTAETCPQYLLLTSGVYGGPQGHLFSATPALRTRNDNEALWRALGSGAVDFAATDHCPFTRTQKEWKGAFDRLPGGLPGVETLLPLLYSEGVLRGKLSLCSLARVTSEQAAKLYGLYPKKGCLFPGSDGDLVIFDPEDAWTIRAGALRMNVDFSPYEGLEVRGKVWQTISRGEIIYADGRFLGRRGRGKFLPR</sequence>
<keyword evidence="3" id="KW-0479">Metal-binding</keyword>
<dbReference type="Gene3D" id="3.20.20.140">
    <property type="entry name" value="Metal-dependent hydrolases"/>
    <property type="match status" value="1"/>
</dbReference>
<evidence type="ECO:0000256" key="5">
    <source>
        <dbReference type="PIRSR" id="PIRSR611778-50"/>
    </source>
</evidence>
<feature type="domain" description="Amidohydrolase-related" evidence="6">
    <location>
        <begin position="48"/>
        <end position="430"/>
    </location>
</feature>
<dbReference type="Gene3D" id="2.30.40.10">
    <property type="entry name" value="Urease, subunit C, domain 1"/>
    <property type="match status" value="1"/>
</dbReference>
<dbReference type="OrthoDB" id="9765462at2"/>
<keyword evidence="8" id="KW-1185">Reference proteome</keyword>
<dbReference type="InterPro" id="IPR006680">
    <property type="entry name" value="Amidohydro-rel"/>
</dbReference>
<dbReference type="AlphaFoldDB" id="A0A4R8M3Z1"/>
<dbReference type="GO" id="GO:0016812">
    <property type="term" value="F:hydrolase activity, acting on carbon-nitrogen (but not peptide) bonds, in cyclic amides"/>
    <property type="evidence" value="ECO:0007669"/>
    <property type="project" value="TreeGrafter"/>
</dbReference>
<evidence type="ECO:0000259" key="6">
    <source>
        <dbReference type="Pfam" id="PF01979"/>
    </source>
</evidence>
<gene>
    <name evidence="7" type="ORF">C8D99_11315</name>
</gene>
<dbReference type="PANTHER" id="PTHR11647:SF1">
    <property type="entry name" value="COLLAPSIN RESPONSE MEDIATOR PROTEIN"/>
    <property type="match status" value="1"/>
</dbReference>
<proteinExistence type="inferred from homology"/>
<evidence type="ECO:0000256" key="2">
    <source>
        <dbReference type="ARBA" id="ARBA00008829"/>
    </source>
</evidence>
<dbReference type="RefSeq" id="WP_133957978.1">
    <property type="nucleotide sequence ID" value="NZ_SORI01000013.1"/>
</dbReference>
<comment type="similarity">
    <text evidence="2">Belongs to the metallo-dependent hydrolases superfamily. Hydantoinase/dihydropyrimidinase family.</text>
</comment>
<dbReference type="SUPFAM" id="SSF51556">
    <property type="entry name" value="Metallo-dependent hydrolases"/>
    <property type="match status" value="1"/>
</dbReference>
<dbReference type="Pfam" id="PF01979">
    <property type="entry name" value="Amidohydro_1"/>
    <property type="match status" value="1"/>
</dbReference>
<dbReference type="EMBL" id="SORI01000013">
    <property type="protein sequence ID" value="TDY59438.1"/>
    <property type="molecule type" value="Genomic_DNA"/>
</dbReference>
<protein>
    <submittedName>
        <fullName evidence="7">Dihydropyrimidinase</fullName>
    </submittedName>
</protein>
<dbReference type="FunFam" id="3.20.20.140:FF:000174">
    <property type="entry name" value="Dihydropyrimidinase-related protein 2"/>
    <property type="match status" value="1"/>
</dbReference>
<dbReference type="Proteomes" id="UP000295066">
    <property type="component" value="Unassembled WGS sequence"/>
</dbReference>
<feature type="modified residue" description="N6-carboxylysine" evidence="5">
    <location>
        <position position="147"/>
    </location>
</feature>
<comment type="PTM">
    <text evidence="5">Carbamylation allows a single lysine to coordinate two divalent metal cations.</text>
</comment>
<dbReference type="NCBIfam" id="TIGR02033">
    <property type="entry name" value="D-hydantoinase"/>
    <property type="match status" value="1"/>
</dbReference>
<dbReference type="PANTHER" id="PTHR11647">
    <property type="entry name" value="HYDRANTOINASE/DIHYDROPYRIMIDINASE FAMILY MEMBER"/>
    <property type="match status" value="1"/>
</dbReference>
<dbReference type="SUPFAM" id="SSF51338">
    <property type="entry name" value="Composite domain of metallo-dependent hydrolases"/>
    <property type="match status" value="1"/>
</dbReference>
<dbReference type="InterPro" id="IPR011778">
    <property type="entry name" value="Hydantoinase/dihydroPyrase"/>
</dbReference>
<dbReference type="GO" id="GO:0046872">
    <property type="term" value="F:metal ion binding"/>
    <property type="evidence" value="ECO:0007669"/>
    <property type="project" value="UniProtKB-KW"/>
</dbReference>
<dbReference type="GO" id="GO:0005829">
    <property type="term" value="C:cytosol"/>
    <property type="evidence" value="ECO:0007669"/>
    <property type="project" value="TreeGrafter"/>
</dbReference>
<comment type="cofactor">
    <cofactor evidence="1">
        <name>Zn(2+)</name>
        <dbReference type="ChEBI" id="CHEBI:29105"/>
    </cofactor>
</comment>
<evidence type="ECO:0000256" key="3">
    <source>
        <dbReference type="ARBA" id="ARBA00022723"/>
    </source>
</evidence>
<comment type="caution">
    <text evidence="7">The sequence shown here is derived from an EMBL/GenBank/DDBJ whole genome shotgun (WGS) entry which is preliminary data.</text>
</comment>
<name>A0A4R8M3Z1_9BACT</name>
<keyword evidence="4" id="KW-0378">Hydrolase</keyword>
<reference evidence="7 8" key="1">
    <citation type="submission" date="2019-03" db="EMBL/GenBank/DDBJ databases">
        <title>Genomic Encyclopedia of Type Strains, Phase IV (KMG-IV): sequencing the most valuable type-strain genomes for metagenomic binning, comparative biology and taxonomic classification.</title>
        <authorList>
            <person name="Goeker M."/>
        </authorList>
    </citation>
    <scope>NUCLEOTIDE SEQUENCE [LARGE SCALE GENOMIC DNA]</scope>
    <source>
        <strain evidence="7 8">DSM 25964</strain>
    </source>
</reference>